<evidence type="ECO:0000259" key="2">
    <source>
        <dbReference type="Pfam" id="PF25583"/>
    </source>
</evidence>
<feature type="domain" description="WYL" evidence="1">
    <location>
        <begin position="12"/>
        <end position="84"/>
    </location>
</feature>
<dbReference type="EMBL" id="JAMDLW010000027">
    <property type="protein sequence ID" value="MCY9521807.1"/>
    <property type="molecule type" value="Genomic_DNA"/>
</dbReference>
<evidence type="ECO:0000313" key="3">
    <source>
        <dbReference type="EMBL" id="MCY9521807.1"/>
    </source>
</evidence>
<dbReference type="PANTHER" id="PTHR34580:SF1">
    <property type="entry name" value="PROTEIN PAFC"/>
    <property type="match status" value="1"/>
</dbReference>
<proteinExistence type="predicted"/>
<dbReference type="Pfam" id="PF25583">
    <property type="entry name" value="WCX"/>
    <property type="match status" value="1"/>
</dbReference>
<evidence type="ECO:0000259" key="1">
    <source>
        <dbReference type="Pfam" id="PF13280"/>
    </source>
</evidence>
<evidence type="ECO:0000313" key="4">
    <source>
        <dbReference type="Proteomes" id="UP001207626"/>
    </source>
</evidence>
<protein>
    <submittedName>
        <fullName evidence="3">WYL domain-containing protein</fullName>
    </submittedName>
</protein>
<dbReference type="PANTHER" id="PTHR34580">
    <property type="match status" value="1"/>
</dbReference>
<feature type="domain" description="WCX" evidence="2">
    <location>
        <begin position="108"/>
        <end position="183"/>
    </location>
</feature>
<dbReference type="PROSITE" id="PS52050">
    <property type="entry name" value="WYL"/>
    <property type="match status" value="1"/>
</dbReference>
<dbReference type="Proteomes" id="UP001207626">
    <property type="component" value="Unassembled WGS sequence"/>
</dbReference>
<keyword evidence="4" id="KW-1185">Reference proteome</keyword>
<organism evidence="3 4">
    <name type="scientific">Paenibacillus apiarius</name>
    <dbReference type="NCBI Taxonomy" id="46240"/>
    <lineage>
        <taxon>Bacteria</taxon>
        <taxon>Bacillati</taxon>
        <taxon>Bacillota</taxon>
        <taxon>Bacilli</taxon>
        <taxon>Bacillales</taxon>
        <taxon>Paenibacillaceae</taxon>
        <taxon>Paenibacillus</taxon>
    </lineage>
</organism>
<dbReference type="InterPro" id="IPR057727">
    <property type="entry name" value="WCX_dom"/>
</dbReference>
<gene>
    <name evidence="3" type="ORF">M5X09_19410</name>
</gene>
<comment type="caution">
    <text evidence="3">The sequence shown here is derived from an EMBL/GenBank/DDBJ whole genome shotgun (WGS) entry which is preliminary data.</text>
</comment>
<dbReference type="RefSeq" id="WP_176392913.1">
    <property type="nucleotide sequence ID" value="NZ_JAMDLV010000032.1"/>
</dbReference>
<name>A0ABT4DWS4_9BACL</name>
<reference evidence="3 4" key="1">
    <citation type="submission" date="2022-05" db="EMBL/GenBank/DDBJ databases">
        <title>Genome Sequencing of Bee-Associated Microbes.</title>
        <authorList>
            <person name="Dunlap C."/>
        </authorList>
    </citation>
    <scope>NUCLEOTIDE SEQUENCE [LARGE SCALE GENOMIC DNA]</scope>
    <source>
        <strain evidence="3 4">NRRL NRS-1438</strain>
    </source>
</reference>
<dbReference type="InterPro" id="IPR026881">
    <property type="entry name" value="WYL_dom"/>
</dbReference>
<accession>A0ABT4DWS4</accession>
<dbReference type="InterPro" id="IPR051534">
    <property type="entry name" value="CBASS_pafABC_assoc_protein"/>
</dbReference>
<sequence>MRDQDLEMDTRLFGMIREGIQENRVLHIEYYGLHNGSEGDSSPTRRKIHPYGLIHVGGRWMLVAYCELRQAMRHFRLDRIEALQPTKETFLRDPDFSLPAYKKDTDRTVKVQVCFAPDIASQVRASRCFYIDSYEEQADRLLVNLLVRREDEALSWILGWGHRAKVLEPASLVQRIEEEIAALQKVYMASELLT</sequence>
<dbReference type="Pfam" id="PF13280">
    <property type="entry name" value="WYL"/>
    <property type="match status" value="1"/>
</dbReference>